<dbReference type="Pfam" id="PF00082">
    <property type="entry name" value="Peptidase_S8"/>
    <property type="match status" value="1"/>
</dbReference>
<reference evidence="9" key="2">
    <citation type="submission" date="2021-01" db="UniProtKB">
        <authorList>
            <consortium name="EnsemblPlants"/>
        </authorList>
    </citation>
    <scope>IDENTIFICATION</scope>
</reference>
<dbReference type="EMBL" id="LRBV02000008">
    <property type="status" value="NOT_ANNOTATED_CDS"/>
    <property type="molecule type" value="Genomic_DNA"/>
</dbReference>
<keyword evidence="6" id="KW-0720">Serine protease</keyword>
<keyword evidence="4" id="KW-0732">Signal</keyword>
<dbReference type="AlphaFoldDB" id="A0A7N2MF20"/>
<dbReference type="PANTHER" id="PTHR10795">
    <property type="entry name" value="PROPROTEIN CONVERTASE SUBTILISIN/KEXIN"/>
    <property type="match status" value="1"/>
</dbReference>
<dbReference type="Gene3D" id="3.40.50.200">
    <property type="entry name" value="Peptidase S8/S53 domain"/>
    <property type="match status" value="1"/>
</dbReference>
<keyword evidence="3" id="KW-0645">Protease</keyword>
<dbReference type="InterPro" id="IPR023828">
    <property type="entry name" value="Peptidase_S8_Ser-AS"/>
</dbReference>
<sequence>MQGRRPSSDAFAFPLPATYLSFEDGANIYLDINSTRTPTATILKTNDRKDPFAPYIAAFSSRGPNLAAHSILKPDLAVPGVDILAAWSPISSVSIDKRAISYNIISGTSMSCPHGSGAAAYIKSAAYMVTYSYQICSYYYCLRTNIVFYHPLNLNHNHNQFGVLLVVVPVSPEESFGAEFAYGAGNINPHKSANPGLMYDIDAIDYIAFLCGQGYSTKLLQVVTGDSSSCPKGTDGKVFDLNYSSFALSTPSSNSISHVFNRTVTNVGTSTSTYKA</sequence>
<dbReference type="Gramene" id="QL08p059454:mrna">
    <property type="protein sequence ID" value="QL08p059454:mrna"/>
    <property type="gene ID" value="QL08p059454"/>
</dbReference>
<dbReference type="Gene3D" id="2.60.40.2310">
    <property type="match status" value="1"/>
</dbReference>
<evidence type="ECO:0000313" key="9">
    <source>
        <dbReference type="EnsemblPlants" id="QL08p059454:mrna"/>
    </source>
</evidence>
<reference evidence="9 10" key="1">
    <citation type="journal article" date="2016" name="G3 (Bethesda)">
        <title>First Draft Assembly and Annotation of the Genome of a California Endemic Oak Quercus lobata Nee (Fagaceae).</title>
        <authorList>
            <person name="Sork V.L."/>
            <person name="Fitz-Gibbon S.T."/>
            <person name="Puiu D."/>
            <person name="Crepeau M."/>
            <person name="Gugger P.F."/>
            <person name="Sherman R."/>
            <person name="Stevens K."/>
            <person name="Langley C.H."/>
            <person name="Pellegrini M."/>
            <person name="Salzberg S.L."/>
        </authorList>
    </citation>
    <scope>NUCLEOTIDE SEQUENCE [LARGE SCALE GENOMIC DNA]</scope>
    <source>
        <strain evidence="9 10">cv. SW786</strain>
    </source>
</reference>
<dbReference type="InterPro" id="IPR036852">
    <property type="entry name" value="Peptidase_S8/S53_dom_sf"/>
</dbReference>
<dbReference type="EnsemblPlants" id="QL08p059454:mrna">
    <property type="protein sequence ID" value="QL08p059454:mrna"/>
    <property type="gene ID" value="QL08p059454"/>
</dbReference>
<evidence type="ECO:0000256" key="1">
    <source>
        <dbReference type="ARBA" id="ARBA00004613"/>
    </source>
</evidence>
<dbReference type="GO" id="GO:0004252">
    <property type="term" value="F:serine-type endopeptidase activity"/>
    <property type="evidence" value="ECO:0007669"/>
    <property type="project" value="InterPro"/>
</dbReference>
<dbReference type="Gene3D" id="3.50.30.30">
    <property type="match status" value="1"/>
</dbReference>
<dbReference type="GO" id="GO:0005576">
    <property type="term" value="C:extracellular region"/>
    <property type="evidence" value="ECO:0007669"/>
    <property type="project" value="UniProtKB-SubCell"/>
</dbReference>
<dbReference type="InterPro" id="IPR000209">
    <property type="entry name" value="Peptidase_S8/S53_dom"/>
</dbReference>
<proteinExistence type="inferred from homology"/>
<dbReference type="PROSITE" id="PS00138">
    <property type="entry name" value="SUBTILASE_SER"/>
    <property type="match status" value="1"/>
</dbReference>
<evidence type="ECO:0000259" key="8">
    <source>
        <dbReference type="Pfam" id="PF17766"/>
    </source>
</evidence>
<dbReference type="SUPFAM" id="SSF52743">
    <property type="entry name" value="Subtilisin-like"/>
    <property type="match status" value="1"/>
</dbReference>
<evidence type="ECO:0000259" key="7">
    <source>
        <dbReference type="Pfam" id="PF00082"/>
    </source>
</evidence>
<name>A0A7N2MF20_QUELO</name>
<dbReference type="OMA" id="ICIRRWH"/>
<accession>A0A7N2MF20</accession>
<feature type="domain" description="Subtilisin-like protease fibronectin type-III" evidence="8">
    <location>
        <begin position="240"/>
        <end position="276"/>
    </location>
</feature>
<dbReference type="InterPro" id="IPR045051">
    <property type="entry name" value="SBT"/>
</dbReference>
<evidence type="ECO:0008006" key="11">
    <source>
        <dbReference type="Google" id="ProtNLM"/>
    </source>
</evidence>
<dbReference type="InParanoid" id="A0A7N2MF20"/>
<comment type="similarity">
    <text evidence="2">Belongs to the peptidase S8 family.</text>
</comment>
<evidence type="ECO:0000256" key="3">
    <source>
        <dbReference type="ARBA" id="ARBA00022670"/>
    </source>
</evidence>
<dbReference type="InterPro" id="IPR041469">
    <property type="entry name" value="Subtilisin-like_FN3"/>
</dbReference>
<evidence type="ECO:0000313" key="10">
    <source>
        <dbReference type="Proteomes" id="UP000594261"/>
    </source>
</evidence>
<protein>
    <recommendedName>
        <fullName evidence="11">Cucumisin</fullName>
    </recommendedName>
</protein>
<organism evidence="9 10">
    <name type="scientific">Quercus lobata</name>
    <name type="common">Valley oak</name>
    <dbReference type="NCBI Taxonomy" id="97700"/>
    <lineage>
        <taxon>Eukaryota</taxon>
        <taxon>Viridiplantae</taxon>
        <taxon>Streptophyta</taxon>
        <taxon>Embryophyta</taxon>
        <taxon>Tracheophyta</taxon>
        <taxon>Spermatophyta</taxon>
        <taxon>Magnoliopsida</taxon>
        <taxon>eudicotyledons</taxon>
        <taxon>Gunneridae</taxon>
        <taxon>Pentapetalae</taxon>
        <taxon>rosids</taxon>
        <taxon>fabids</taxon>
        <taxon>Fagales</taxon>
        <taxon>Fagaceae</taxon>
        <taxon>Quercus</taxon>
    </lineage>
</organism>
<dbReference type="GO" id="GO:0006508">
    <property type="term" value="P:proteolysis"/>
    <property type="evidence" value="ECO:0007669"/>
    <property type="project" value="UniProtKB-KW"/>
</dbReference>
<evidence type="ECO:0000256" key="2">
    <source>
        <dbReference type="ARBA" id="ARBA00011073"/>
    </source>
</evidence>
<dbReference type="Proteomes" id="UP000594261">
    <property type="component" value="Chromosome 8"/>
</dbReference>
<dbReference type="Pfam" id="PF17766">
    <property type="entry name" value="fn3_6"/>
    <property type="match status" value="1"/>
</dbReference>
<evidence type="ECO:0000256" key="4">
    <source>
        <dbReference type="ARBA" id="ARBA00022729"/>
    </source>
</evidence>
<keyword evidence="5" id="KW-0378">Hydrolase</keyword>
<evidence type="ECO:0000256" key="5">
    <source>
        <dbReference type="ARBA" id="ARBA00022801"/>
    </source>
</evidence>
<comment type="subcellular location">
    <subcellularLocation>
        <location evidence="1">Secreted</location>
    </subcellularLocation>
</comment>
<keyword evidence="10" id="KW-1185">Reference proteome</keyword>
<feature type="domain" description="Peptidase S8/S53" evidence="7">
    <location>
        <begin position="53"/>
        <end position="126"/>
    </location>
</feature>
<evidence type="ECO:0000256" key="6">
    <source>
        <dbReference type="ARBA" id="ARBA00022825"/>
    </source>
</evidence>